<evidence type="ECO:0000256" key="3">
    <source>
        <dbReference type="ARBA" id="ARBA00022490"/>
    </source>
</evidence>
<dbReference type="InterPro" id="IPR057983">
    <property type="entry name" value="NAA35-like_N"/>
</dbReference>
<dbReference type="InterPro" id="IPR057982">
    <property type="entry name" value="TPR_NAA35"/>
</dbReference>
<organism evidence="7 8">
    <name type="scientific">Staphylotrichum longicolle</name>
    <dbReference type="NCBI Taxonomy" id="669026"/>
    <lineage>
        <taxon>Eukaryota</taxon>
        <taxon>Fungi</taxon>
        <taxon>Dikarya</taxon>
        <taxon>Ascomycota</taxon>
        <taxon>Pezizomycotina</taxon>
        <taxon>Sordariomycetes</taxon>
        <taxon>Sordariomycetidae</taxon>
        <taxon>Sordariales</taxon>
        <taxon>Chaetomiaceae</taxon>
        <taxon>Staphylotrichum</taxon>
    </lineage>
</organism>
<protein>
    <recommendedName>
        <fullName evidence="9">Amino-acid N-acetyltransferase subunit Mak10</fullName>
    </recommendedName>
</protein>
<feature type="region of interest" description="Disordered" evidence="4">
    <location>
        <begin position="515"/>
        <end position="540"/>
    </location>
</feature>
<evidence type="ECO:0000313" key="8">
    <source>
        <dbReference type="Proteomes" id="UP001197093"/>
    </source>
</evidence>
<feature type="domain" description="NAA35-like TPR repeats" evidence="6">
    <location>
        <begin position="294"/>
        <end position="637"/>
    </location>
</feature>
<evidence type="ECO:0008006" key="9">
    <source>
        <dbReference type="Google" id="ProtNLM"/>
    </source>
</evidence>
<keyword evidence="3" id="KW-0963">Cytoplasm</keyword>
<feature type="compositionally biased region" description="Low complexity" evidence="4">
    <location>
        <begin position="515"/>
        <end position="524"/>
    </location>
</feature>
<evidence type="ECO:0000313" key="7">
    <source>
        <dbReference type="EMBL" id="KAG7285570.1"/>
    </source>
</evidence>
<dbReference type="PANTHER" id="PTHR21373">
    <property type="entry name" value="GLUCOSE REPRESSIBLE PROTEIN MAK10"/>
    <property type="match status" value="1"/>
</dbReference>
<evidence type="ECO:0000256" key="2">
    <source>
        <dbReference type="ARBA" id="ARBA00006289"/>
    </source>
</evidence>
<dbReference type="PANTHER" id="PTHR21373:SF0">
    <property type="entry name" value="N-ALPHA-ACETYLTRANSFERASE 35, NATC AUXILIARY SUBUNIT"/>
    <property type="match status" value="1"/>
</dbReference>
<comment type="similarity">
    <text evidence="2">Belongs to the MAK10 family.</text>
</comment>
<accession>A0AAD4HWM5</accession>
<dbReference type="Pfam" id="PF25789">
    <property type="entry name" value="TPR_NAA35"/>
    <property type="match status" value="1"/>
</dbReference>
<dbReference type="AlphaFoldDB" id="A0AAD4HWM5"/>
<proteinExistence type="inferred from homology"/>
<dbReference type="Proteomes" id="UP001197093">
    <property type="component" value="Unassembled WGS sequence"/>
</dbReference>
<feature type="compositionally biased region" description="Pro residues" evidence="4">
    <location>
        <begin position="525"/>
        <end position="534"/>
    </location>
</feature>
<dbReference type="InterPro" id="IPR007244">
    <property type="entry name" value="Naa35_N"/>
</dbReference>
<dbReference type="GO" id="GO:0031417">
    <property type="term" value="C:NatC complex"/>
    <property type="evidence" value="ECO:0007669"/>
    <property type="project" value="InterPro"/>
</dbReference>
<sequence length="651" mass="73440">MDSHDDGTARALEPGELVKDGYFTLFESVGALEVMDPKMDSGCLAPGESLDEDYDVTRPLLPSEVVGIIDQLLSLEMAWHLGYPLSQTLFTSVYIEKMLQSPPETIQDADFIKGHAANAPRDVMHGALRAYCLGVVKACCYVNERIKYEHSYEEEDFVTNTYNRTLLENIDRYEIRDEIMEARKAIHDLRHTLSDEMADALGFRLELRTAFLRAIELTELRSDPESLSLPWSQMQGVWEVINKTRHLGKPVPEAFSTKIQRRLASTMPPRPIVQLSPEETHEHFKKLIADGINVLNVLNYSDSQSLLNFVLTFQAQKPQPLVFIRALLQNFLFNDMVILGRLSIRQVLDDDLSIVVLPSSLLLDPANDDVEAPHHPRYGIAHQMELFRQRAAQSYLDIFRAFCQNRCRVRRTLFHSLQDWETVQIDAEEIDQLLQLQTEEQPLVYPPNSAAAPSHSLPLSSWAYHYKLRLMEWTVQLGFELDIYQPDELAGMYWYLSHLAHTRAQHLARIQFFSSSSSSSSKPPSTTPPTPPSLTPQQTRSQSYLHLAHLEATTTSHLAAALSALYTALLRLKLIAPPPRPYSTDPLRYQVRMKPFAAIGLPVLPSFDHFTTAVARPDVPTTALLDGAARSAALARQGLEALGKMGEAEGM</sequence>
<reference evidence="7" key="1">
    <citation type="submission" date="2023-02" db="EMBL/GenBank/DDBJ databases">
        <authorList>
            <person name="Palmer J.M."/>
        </authorList>
    </citation>
    <scope>NUCLEOTIDE SEQUENCE</scope>
    <source>
        <strain evidence="7">FW57</strain>
    </source>
</reference>
<comment type="subcellular location">
    <subcellularLocation>
        <location evidence="1">Cytoplasm</location>
    </subcellularLocation>
</comment>
<evidence type="ECO:0000259" key="5">
    <source>
        <dbReference type="Pfam" id="PF04112"/>
    </source>
</evidence>
<evidence type="ECO:0000259" key="6">
    <source>
        <dbReference type="Pfam" id="PF25789"/>
    </source>
</evidence>
<keyword evidence="8" id="KW-1185">Reference proteome</keyword>
<evidence type="ECO:0000256" key="4">
    <source>
        <dbReference type="SAM" id="MobiDB-lite"/>
    </source>
</evidence>
<name>A0AAD4HWM5_9PEZI</name>
<gene>
    <name evidence="7" type="ORF">NEMBOFW57_010199</name>
</gene>
<comment type="caution">
    <text evidence="7">The sequence shown here is derived from an EMBL/GenBank/DDBJ whole genome shotgun (WGS) entry which is preliminary data.</text>
</comment>
<evidence type="ECO:0000256" key="1">
    <source>
        <dbReference type="ARBA" id="ARBA00004496"/>
    </source>
</evidence>
<dbReference type="EMBL" id="JAHCVI010000005">
    <property type="protein sequence ID" value="KAG7285570.1"/>
    <property type="molecule type" value="Genomic_DNA"/>
</dbReference>
<dbReference type="Pfam" id="PF04112">
    <property type="entry name" value="Mak10"/>
    <property type="match status" value="1"/>
</dbReference>
<feature type="domain" description="NAA35-like N-terminal" evidence="5">
    <location>
        <begin position="14"/>
        <end position="176"/>
    </location>
</feature>